<evidence type="ECO:0000256" key="1">
    <source>
        <dbReference type="SAM" id="Phobius"/>
    </source>
</evidence>
<dbReference type="InterPro" id="IPR046529">
    <property type="entry name" value="DUF6594"/>
</dbReference>
<keyword evidence="1" id="KW-1133">Transmembrane helix</keyword>
<dbReference type="STRING" id="1168221.R7Z1N6"/>
<gene>
    <name evidence="3" type="ORF">W97_07155</name>
</gene>
<feature type="transmembrane region" description="Helical" evidence="1">
    <location>
        <begin position="220"/>
        <end position="245"/>
    </location>
</feature>
<reference evidence="4" key="1">
    <citation type="submission" date="2012-06" db="EMBL/GenBank/DDBJ databases">
        <title>The genome sequence of Coniosporium apollinis CBS 100218.</title>
        <authorList>
            <consortium name="The Broad Institute Genome Sequencing Platform"/>
            <person name="Cuomo C."/>
            <person name="Gorbushina A."/>
            <person name="Noack S."/>
            <person name="Walker B."/>
            <person name="Young S.K."/>
            <person name="Zeng Q."/>
            <person name="Gargeya S."/>
            <person name="Fitzgerald M."/>
            <person name="Haas B."/>
            <person name="Abouelleil A."/>
            <person name="Alvarado L."/>
            <person name="Arachchi H.M."/>
            <person name="Berlin A.M."/>
            <person name="Chapman S.B."/>
            <person name="Goldberg J."/>
            <person name="Griggs A."/>
            <person name="Gujja S."/>
            <person name="Hansen M."/>
            <person name="Howarth C."/>
            <person name="Imamovic A."/>
            <person name="Larimer J."/>
            <person name="McCowan C."/>
            <person name="Montmayeur A."/>
            <person name="Murphy C."/>
            <person name="Neiman D."/>
            <person name="Pearson M."/>
            <person name="Priest M."/>
            <person name="Roberts A."/>
            <person name="Saif S."/>
            <person name="Shea T."/>
            <person name="Sisk P."/>
            <person name="Sykes S."/>
            <person name="Wortman J."/>
            <person name="Nusbaum C."/>
            <person name="Birren B."/>
        </authorList>
    </citation>
    <scope>NUCLEOTIDE SEQUENCE [LARGE SCALE GENOMIC DNA]</scope>
    <source>
        <strain evidence="4">CBS 100218</strain>
    </source>
</reference>
<dbReference type="AlphaFoldDB" id="R7Z1N6"/>
<dbReference type="HOGENOM" id="CLU_051118_0_0_1"/>
<dbReference type="OMA" id="EENDAPW"/>
<dbReference type="eggNOG" id="ENOG502S5VZ">
    <property type="taxonomic scope" value="Eukaryota"/>
</dbReference>
<evidence type="ECO:0000259" key="2">
    <source>
        <dbReference type="Pfam" id="PF20237"/>
    </source>
</evidence>
<dbReference type="PANTHER" id="PTHR34502">
    <property type="entry name" value="DUF6594 DOMAIN-CONTAINING PROTEIN-RELATED"/>
    <property type="match status" value="1"/>
</dbReference>
<keyword evidence="1" id="KW-0812">Transmembrane</keyword>
<name>R7Z1N6_CONA1</name>
<dbReference type="GeneID" id="19904466"/>
<feature type="transmembrane region" description="Helical" evidence="1">
    <location>
        <begin position="278"/>
        <end position="295"/>
    </location>
</feature>
<keyword evidence="4" id="KW-1185">Reference proteome</keyword>
<feature type="domain" description="DUF6594" evidence="2">
    <location>
        <begin position="23"/>
        <end position="290"/>
    </location>
</feature>
<dbReference type="OrthoDB" id="3533814at2759"/>
<accession>R7Z1N6</accession>
<dbReference type="Pfam" id="PF20237">
    <property type="entry name" value="DUF6594"/>
    <property type="match status" value="1"/>
</dbReference>
<evidence type="ECO:0000313" key="4">
    <source>
        <dbReference type="Proteomes" id="UP000016924"/>
    </source>
</evidence>
<dbReference type="EMBL" id="JH767592">
    <property type="protein sequence ID" value="EON68008.1"/>
    <property type="molecule type" value="Genomic_DNA"/>
</dbReference>
<sequence length="306" mass="34233">MQNQAAAAPGPPDIELGVPRDGYPALAAWIARDPDNESYIFRKFDRLSARNLLNLQSQLTGIEEKLDQFDEETRRSRDFDLKQSARRWETFARNAEDSNRPEEKKRMELVGELQVKLKEYHEALLLQSQIANLGRPSKRVLTTFRNWFSGESHLRNGHKGKPILGGRAQHMLDDEQDLAALRPPVDNDALSRFLQDHWPLQGSAYPDPRDRTRHFAEHHVVWAVATISVVFAAILLIGAITSLYFVTSSEARLGMISGFTVLFAVSVGLLTNAKRGEMFAATAAYAAVLVVFVSGDLGKTTNPPPK</sequence>
<protein>
    <recommendedName>
        <fullName evidence="2">DUF6594 domain-containing protein</fullName>
    </recommendedName>
</protein>
<dbReference type="PANTHER" id="PTHR34502:SF4">
    <property type="entry name" value="DUF6594 DOMAIN-CONTAINING PROTEIN"/>
    <property type="match status" value="1"/>
</dbReference>
<proteinExistence type="predicted"/>
<feature type="transmembrane region" description="Helical" evidence="1">
    <location>
        <begin position="251"/>
        <end position="271"/>
    </location>
</feature>
<organism evidence="3 4">
    <name type="scientific">Coniosporium apollinis (strain CBS 100218)</name>
    <name type="common">Rock-inhabiting black yeast</name>
    <dbReference type="NCBI Taxonomy" id="1168221"/>
    <lineage>
        <taxon>Eukaryota</taxon>
        <taxon>Fungi</taxon>
        <taxon>Dikarya</taxon>
        <taxon>Ascomycota</taxon>
        <taxon>Pezizomycotina</taxon>
        <taxon>Dothideomycetes</taxon>
        <taxon>Dothideomycetes incertae sedis</taxon>
        <taxon>Coniosporium</taxon>
    </lineage>
</organism>
<keyword evidence="1" id="KW-0472">Membrane</keyword>
<dbReference type="RefSeq" id="XP_007783325.1">
    <property type="nucleotide sequence ID" value="XM_007785135.1"/>
</dbReference>
<dbReference type="Proteomes" id="UP000016924">
    <property type="component" value="Unassembled WGS sequence"/>
</dbReference>
<evidence type="ECO:0000313" key="3">
    <source>
        <dbReference type="EMBL" id="EON68008.1"/>
    </source>
</evidence>